<protein>
    <recommendedName>
        <fullName evidence="1">YqaJ viral recombinase domain-containing protein</fullName>
    </recommendedName>
</protein>
<evidence type="ECO:0000259" key="1">
    <source>
        <dbReference type="Pfam" id="PF09588"/>
    </source>
</evidence>
<gene>
    <name evidence="2" type="ORF">PLOB_00034291</name>
</gene>
<evidence type="ECO:0000313" key="3">
    <source>
        <dbReference type="Proteomes" id="UP001159405"/>
    </source>
</evidence>
<dbReference type="CDD" id="cd22343">
    <property type="entry name" value="PDDEXK_lambda_exonuclease-like"/>
    <property type="match status" value="1"/>
</dbReference>
<dbReference type="SUPFAM" id="SSF52980">
    <property type="entry name" value="Restriction endonuclease-like"/>
    <property type="match status" value="1"/>
</dbReference>
<dbReference type="InterPro" id="IPR011604">
    <property type="entry name" value="PDDEXK-like_dom_sf"/>
</dbReference>
<dbReference type="Pfam" id="PF09588">
    <property type="entry name" value="YqaJ"/>
    <property type="match status" value="1"/>
</dbReference>
<evidence type="ECO:0000313" key="2">
    <source>
        <dbReference type="EMBL" id="CAH3129804.1"/>
    </source>
</evidence>
<dbReference type="InterPro" id="IPR019080">
    <property type="entry name" value="YqaJ_viral_recombinase"/>
</dbReference>
<sequence length="390" mass="44348">MNEHIARSGKSISNIQHHSVPTSLRKAKTFLEDEYLREITAASDDRCFYFQAKCCHSFRKNDPPHQLKLALCIFKGDVLDSSCTCVAGKAGFCNRISALIYQVSFTESNFSAEADLKAVPRNNVLSDSITAYPRFPLANENPMVTPRELSSEEAALLSHLSVDEDKVNTIEATSREQSESEIWKKERTYRFTASSFQLIAKRQRNHESFAQSIMHPKPFTSKYVAHGMKYEPVALREYEKFMFNRKTPVAVLKSGFVVSEAFPVLGASPDAKVIDFGCSICFGLAEVKCPHTKFHVTPLEACSDPNFFMEKRSDTQCRLKRDHAYYGQVQGQMGVTGAKWCDFIVYTSKGIYIERIAFDPVYWGNLKNELLRYYFEHFLKFASADFHNSA</sequence>
<comment type="caution">
    <text evidence="2">The sequence shown here is derived from an EMBL/GenBank/DDBJ whole genome shotgun (WGS) entry which is preliminary data.</text>
</comment>
<dbReference type="Gene3D" id="3.90.320.10">
    <property type="match status" value="1"/>
</dbReference>
<reference evidence="2 3" key="1">
    <citation type="submission" date="2022-05" db="EMBL/GenBank/DDBJ databases">
        <authorList>
            <consortium name="Genoscope - CEA"/>
            <person name="William W."/>
        </authorList>
    </citation>
    <scope>NUCLEOTIDE SEQUENCE [LARGE SCALE GENOMIC DNA]</scope>
</reference>
<dbReference type="PANTHER" id="PTHR47526">
    <property type="entry name" value="ATP-DEPENDENT DNA HELICASE"/>
    <property type="match status" value="1"/>
</dbReference>
<keyword evidence="3" id="KW-1185">Reference proteome</keyword>
<proteinExistence type="predicted"/>
<dbReference type="EMBL" id="CALNXK010000047">
    <property type="protein sequence ID" value="CAH3129804.1"/>
    <property type="molecule type" value="Genomic_DNA"/>
</dbReference>
<feature type="domain" description="YqaJ viral recombinase" evidence="1">
    <location>
        <begin position="183"/>
        <end position="338"/>
    </location>
</feature>
<dbReference type="InterPro" id="IPR011335">
    <property type="entry name" value="Restrct_endonuc-II-like"/>
</dbReference>
<dbReference type="PANTHER" id="PTHR47526:SF3">
    <property type="entry name" value="PHD-TYPE DOMAIN-CONTAINING PROTEIN"/>
    <property type="match status" value="1"/>
</dbReference>
<dbReference type="Proteomes" id="UP001159405">
    <property type="component" value="Unassembled WGS sequence"/>
</dbReference>
<name>A0ABN8P0Z7_9CNID</name>
<organism evidence="2 3">
    <name type="scientific">Porites lobata</name>
    <dbReference type="NCBI Taxonomy" id="104759"/>
    <lineage>
        <taxon>Eukaryota</taxon>
        <taxon>Metazoa</taxon>
        <taxon>Cnidaria</taxon>
        <taxon>Anthozoa</taxon>
        <taxon>Hexacorallia</taxon>
        <taxon>Scleractinia</taxon>
        <taxon>Fungiina</taxon>
        <taxon>Poritidae</taxon>
        <taxon>Porites</taxon>
    </lineage>
</organism>
<accession>A0ABN8P0Z7</accession>